<keyword evidence="6" id="KW-0539">Nucleus</keyword>
<dbReference type="EMBL" id="GG745331">
    <property type="protein sequence ID" value="KNE56999.1"/>
    <property type="molecule type" value="Genomic_DNA"/>
</dbReference>
<keyword evidence="3" id="KW-0805">Transcription regulation</keyword>
<dbReference type="InterPro" id="IPR036388">
    <property type="entry name" value="WH-like_DNA-bd_sf"/>
</dbReference>
<dbReference type="AlphaFoldDB" id="A0A0L0S3P9"/>
<dbReference type="SMART" id="SM00415">
    <property type="entry name" value="HSF"/>
    <property type="match status" value="1"/>
</dbReference>
<dbReference type="eggNOG" id="KOG0627">
    <property type="taxonomic scope" value="Eukaryota"/>
</dbReference>
<keyword evidence="4" id="KW-0238">DNA-binding</keyword>
<reference evidence="10" key="2">
    <citation type="submission" date="2009-11" db="EMBL/GenBank/DDBJ databases">
        <title>The Genome Sequence of Allomyces macrogynus strain ATCC 38327.</title>
        <authorList>
            <consortium name="The Broad Institute Genome Sequencing Platform"/>
            <person name="Russ C."/>
            <person name="Cuomo C."/>
            <person name="Shea T."/>
            <person name="Young S.K."/>
            <person name="Zeng Q."/>
            <person name="Koehrsen M."/>
            <person name="Haas B."/>
            <person name="Borodovsky M."/>
            <person name="Guigo R."/>
            <person name="Alvarado L."/>
            <person name="Berlin A."/>
            <person name="Borenstein D."/>
            <person name="Chen Z."/>
            <person name="Engels R."/>
            <person name="Freedman E."/>
            <person name="Gellesch M."/>
            <person name="Goldberg J."/>
            <person name="Griggs A."/>
            <person name="Gujja S."/>
            <person name="Heiman D."/>
            <person name="Hepburn T."/>
            <person name="Howarth C."/>
            <person name="Jen D."/>
            <person name="Larson L."/>
            <person name="Lewis B."/>
            <person name="Mehta T."/>
            <person name="Park D."/>
            <person name="Pearson M."/>
            <person name="Roberts A."/>
            <person name="Saif S."/>
            <person name="Shenoy N."/>
            <person name="Sisk P."/>
            <person name="Stolte C."/>
            <person name="Sykes S."/>
            <person name="Walk T."/>
            <person name="White J."/>
            <person name="Yandava C."/>
            <person name="Burger G."/>
            <person name="Gray M.W."/>
            <person name="Holland P.W.H."/>
            <person name="King N."/>
            <person name="Lang F.B.F."/>
            <person name="Roger A.J."/>
            <person name="Ruiz-Trillo I."/>
            <person name="Lander E."/>
            <person name="Nusbaum C."/>
        </authorList>
    </citation>
    <scope>NUCLEOTIDE SEQUENCE [LARGE SCALE GENOMIC DNA]</scope>
    <source>
        <strain evidence="10">ATCC 38327</strain>
    </source>
</reference>
<keyword evidence="5" id="KW-0804">Transcription</keyword>
<evidence type="ECO:0000256" key="7">
    <source>
        <dbReference type="RuleBase" id="RU004020"/>
    </source>
</evidence>
<dbReference type="STRING" id="578462.A0A0L0S3P9"/>
<dbReference type="VEuPathDB" id="FungiDB:AMAG_02759"/>
<dbReference type="Proteomes" id="UP000054350">
    <property type="component" value="Unassembled WGS sequence"/>
</dbReference>
<dbReference type="FunFam" id="1.10.10.10:FF:000027">
    <property type="entry name" value="Heat shock transcription factor 1"/>
    <property type="match status" value="1"/>
</dbReference>
<evidence type="ECO:0000256" key="3">
    <source>
        <dbReference type="ARBA" id="ARBA00023015"/>
    </source>
</evidence>
<dbReference type="InterPro" id="IPR000232">
    <property type="entry name" value="HSF_DNA-bd"/>
</dbReference>
<dbReference type="SUPFAM" id="SSF46785">
    <property type="entry name" value="Winged helix' DNA-binding domain"/>
    <property type="match status" value="1"/>
</dbReference>
<dbReference type="GO" id="GO:0003700">
    <property type="term" value="F:DNA-binding transcription factor activity"/>
    <property type="evidence" value="ECO:0007669"/>
    <property type="project" value="InterPro"/>
</dbReference>
<evidence type="ECO:0000313" key="10">
    <source>
        <dbReference type="Proteomes" id="UP000054350"/>
    </source>
</evidence>
<evidence type="ECO:0000259" key="8">
    <source>
        <dbReference type="SMART" id="SM00415"/>
    </source>
</evidence>
<evidence type="ECO:0000256" key="4">
    <source>
        <dbReference type="ARBA" id="ARBA00023125"/>
    </source>
</evidence>
<comment type="subcellular location">
    <subcellularLocation>
        <location evidence="1">Nucleus</location>
    </subcellularLocation>
</comment>
<dbReference type="Gene3D" id="1.10.10.10">
    <property type="entry name" value="Winged helix-like DNA-binding domain superfamily/Winged helix DNA-binding domain"/>
    <property type="match status" value="1"/>
</dbReference>
<sequence length="291" mass="31655">MVSGHSTFVQKMYSILENDELKQIVSWSASGDSFLVHSPGEFARSVLPRYFKHSNFSSYNRQLNMWGFSKISNLSSSPISAVNSNSSRNGTAEFIEPAWEFRHPYFQRGQVHLLVQIKRKSPKPARSPSPGTDSETVTHLEARVADLESTIANMHSAADQSRAALKRMAQWVLAGGAIPTAVVEEARTILRDMGDPVLETTLERMPAPLPSPSALLAQHADGVAAHQVVPPIAPLAPISPTRPHVSTMMSPTTLSSFSTTSASPYPNTSAPKPAITWSFDAVWPANVPNDV</sequence>
<keyword evidence="10" id="KW-1185">Reference proteome</keyword>
<evidence type="ECO:0000256" key="5">
    <source>
        <dbReference type="ARBA" id="ARBA00023163"/>
    </source>
</evidence>
<dbReference type="InterPro" id="IPR036390">
    <property type="entry name" value="WH_DNA-bd_sf"/>
</dbReference>
<comment type="similarity">
    <text evidence="2 7">Belongs to the HSF family.</text>
</comment>
<dbReference type="GO" id="GO:0043565">
    <property type="term" value="F:sequence-specific DNA binding"/>
    <property type="evidence" value="ECO:0007669"/>
    <property type="project" value="InterPro"/>
</dbReference>
<reference evidence="9 10" key="1">
    <citation type="submission" date="2009-11" db="EMBL/GenBank/DDBJ databases">
        <title>Annotation of Allomyces macrogynus ATCC 38327.</title>
        <authorList>
            <consortium name="The Broad Institute Genome Sequencing Platform"/>
            <person name="Russ C."/>
            <person name="Cuomo C."/>
            <person name="Burger G."/>
            <person name="Gray M.W."/>
            <person name="Holland P.W.H."/>
            <person name="King N."/>
            <person name="Lang F.B.F."/>
            <person name="Roger A.J."/>
            <person name="Ruiz-Trillo I."/>
            <person name="Young S.K."/>
            <person name="Zeng Q."/>
            <person name="Gargeya S."/>
            <person name="Fitzgerald M."/>
            <person name="Haas B."/>
            <person name="Abouelleil A."/>
            <person name="Alvarado L."/>
            <person name="Arachchi H.M."/>
            <person name="Berlin A."/>
            <person name="Chapman S.B."/>
            <person name="Gearin G."/>
            <person name="Goldberg J."/>
            <person name="Griggs A."/>
            <person name="Gujja S."/>
            <person name="Hansen M."/>
            <person name="Heiman D."/>
            <person name="Howarth C."/>
            <person name="Larimer J."/>
            <person name="Lui A."/>
            <person name="MacDonald P.J.P."/>
            <person name="McCowen C."/>
            <person name="Montmayeur A."/>
            <person name="Murphy C."/>
            <person name="Neiman D."/>
            <person name="Pearson M."/>
            <person name="Priest M."/>
            <person name="Roberts A."/>
            <person name="Saif S."/>
            <person name="Shea T."/>
            <person name="Sisk P."/>
            <person name="Stolte C."/>
            <person name="Sykes S."/>
            <person name="Wortman J."/>
            <person name="Nusbaum C."/>
            <person name="Birren B."/>
        </authorList>
    </citation>
    <scope>NUCLEOTIDE SEQUENCE [LARGE SCALE GENOMIC DNA]</scope>
    <source>
        <strain evidence="9 10">ATCC 38327</strain>
    </source>
</reference>
<name>A0A0L0S3P9_ALLM3</name>
<dbReference type="Pfam" id="PF00447">
    <property type="entry name" value="HSF_DNA-bind"/>
    <property type="match status" value="1"/>
</dbReference>
<protein>
    <recommendedName>
        <fullName evidence="8">HSF-type DNA-binding domain-containing protein</fullName>
    </recommendedName>
</protein>
<dbReference type="PANTHER" id="PTHR10015">
    <property type="entry name" value="HEAT SHOCK TRANSCRIPTION FACTOR"/>
    <property type="match status" value="1"/>
</dbReference>
<dbReference type="PRINTS" id="PR00056">
    <property type="entry name" value="HSFDOMAIN"/>
</dbReference>
<evidence type="ECO:0000256" key="6">
    <source>
        <dbReference type="ARBA" id="ARBA00023242"/>
    </source>
</evidence>
<proteinExistence type="inferred from homology"/>
<dbReference type="PANTHER" id="PTHR10015:SF427">
    <property type="entry name" value="HEAT SHOCK FACTOR PROTEIN"/>
    <property type="match status" value="1"/>
</dbReference>
<evidence type="ECO:0000313" key="9">
    <source>
        <dbReference type="EMBL" id="KNE56999.1"/>
    </source>
</evidence>
<evidence type="ECO:0000256" key="2">
    <source>
        <dbReference type="ARBA" id="ARBA00006403"/>
    </source>
</evidence>
<evidence type="ECO:0000256" key="1">
    <source>
        <dbReference type="ARBA" id="ARBA00004123"/>
    </source>
</evidence>
<gene>
    <name evidence="9" type="ORF">AMAG_02759</name>
</gene>
<feature type="domain" description="HSF-type DNA-binding" evidence="8">
    <location>
        <begin position="4"/>
        <end position="120"/>
    </location>
</feature>
<dbReference type="OrthoDB" id="60033at2759"/>
<dbReference type="GO" id="GO:0005634">
    <property type="term" value="C:nucleus"/>
    <property type="evidence" value="ECO:0007669"/>
    <property type="project" value="UniProtKB-SubCell"/>
</dbReference>
<organism evidence="9 10">
    <name type="scientific">Allomyces macrogynus (strain ATCC 38327)</name>
    <name type="common">Allomyces javanicus var. macrogynus</name>
    <dbReference type="NCBI Taxonomy" id="578462"/>
    <lineage>
        <taxon>Eukaryota</taxon>
        <taxon>Fungi</taxon>
        <taxon>Fungi incertae sedis</taxon>
        <taxon>Blastocladiomycota</taxon>
        <taxon>Blastocladiomycetes</taxon>
        <taxon>Blastocladiales</taxon>
        <taxon>Blastocladiaceae</taxon>
        <taxon>Allomyces</taxon>
    </lineage>
</organism>
<accession>A0A0L0S3P9</accession>